<evidence type="ECO:0000313" key="3">
    <source>
        <dbReference type="Proteomes" id="UP000297851"/>
    </source>
</evidence>
<gene>
    <name evidence="2" type="ORF">E3T25_13790</name>
</gene>
<dbReference type="Proteomes" id="UP000297851">
    <property type="component" value="Unassembled WGS sequence"/>
</dbReference>
<organism evidence="2 3">
    <name type="scientific">Cryobacterium sandaracinum</name>
    <dbReference type="NCBI Taxonomy" id="1259247"/>
    <lineage>
        <taxon>Bacteria</taxon>
        <taxon>Bacillati</taxon>
        <taxon>Actinomycetota</taxon>
        <taxon>Actinomycetes</taxon>
        <taxon>Micrococcales</taxon>
        <taxon>Microbacteriaceae</taxon>
        <taxon>Cryobacterium</taxon>
    </lineage>
</organism>
<reference evidence="2 3" key="1">
    <citation type="submission" date="2019-03" db="EMBL/GenBank/DDBJ databases">
        <title>Genomics of glacier-inhabiting Cryobacterium strains.</title>
        <authorList>
            <person name="Liu Q."/>
            <person name="Xin Y.-H."/>
        </authorList>
    </citation>
    <scope>NUCLEOTIDE SEQUENCE [LARGE SCALE GENOMIC DNA]</scope>
    <source>
        <strain evidence="2 3">TMT2-16</strain>
    </source>
</reference>
<accession>A0ABY2J508</accession>
<name>A0ABY2J508_9MICO</name>
<proteinExistence type="predicted"/>
<feature type="region of interest" description="Disordered" evidence="1">
    <location>
        <begin position="25"/>
        <end position="56"/>
    </location>
</feature>
<evidence type="ECO:0000313" key="2">
    <source>
        <dbReference type="EMBL" id="TFC99964.1"/>
    </source>
</evidence>
<comment type="caution">
    <text evidence="2">The sequence shown here is derived from an EMBL/GenBank/DDBJ whole genome shotgun (WGS) entry which is preliminary data.</text>
</comment>
<keyword evidence="3" id="KW-1185">Reference proteome</keyword>
<evidence type="ECO:0008006" key="4">
    <source>
        <dbReference type="Google" id="ProtNLM"/>
    </source>
</evidence>
<evidence type="ECO:0000256" key="1">
    <source>
        <dbReference type="SAM" id="MobiDB-lite"/>
    </source>
</evidence>
<protein>
    <recommendedName>
        <fullName evidence="4">Response regulator</fullName>
    </recommendedName>
</protein>
<dbReference type="EMBL" id="SOGO01000038">
    <property type="protein sequence ID" value="TFC99964.1"/>
    <property type="molecule type" value="Genomic_DNA"/>
</dbReference>
<sequence>MPGLDGIDATREVLAVRPATKVCLPLMPGRGLPTQGRRPRRPHQGPARRTPSTSSL</sequence>